<dbReference type="InterPro" id="IPR013766">
    <property type="entry name" value="Thioredoxin_domain"/>
</dbReference>
<dbReference type="OrthoDB" id="9809746at2"/>
<dbReference type="InterPro" id="IPR036249">
    <property type="entry name" value="Thioredoxin-like_sf"/>
</dbReference>
<dbReference type="CDD" id="cd02969">
    <property type="entry name" value="PRX_like1"/>
    <property type="match status" value="1"/>
</dbReference>
<dbReference type="SUPFAM" id="SSF52833">
    <property type="entry name" value="Thioredoxin-like"/>
    <property type="match status" value="1"/>
</dbReference>
<feature type="domain" description="Thioredoxin" evidence="1">
    <location>
        <begin position="8"/>
        <end position="166"/>
    </location>
</feature>
<dbReference type="Proteomes" id="UP000444980">
    <property type="component" value="Unassembled WGS sequence"/>
</dbReference>
<dbReference type="GO" id="GO:0016209">
    <property type="term" value="F:antioxidant activity"/>
    <property type="evidence" value="ECO:0007669"/>
    <property type="project" value="InterPro"/>
</dbReference>
<reference evidence="3" key="1">
    <citation type="submission" date="2019-06" db="EMBL/GenBank/DDBJ databases">
        <title>Gordonia isolated from sludge of a wastewater treatment plant.</title>
        <authorList>
            <person name="Tamura T."/>
            <person name="Aoyama K."/>
            <person name="Kang Y."/>
            <person name="Saito S."/>
            <person name="Akiyama N."/>
            <person name="Yazawa K."/>
            <person name="Gonoi T."/>
            <person name="Mikami Y."/>
        </authorList>
    </citation>
    <scope>NUCLEOTIDE SEQUENCE [LARGE SCALE GENOMIC DNA]</scope>
    <source>
        <strain evidence="3">NBRC 107697</strain>
    </source>
</reference>
<dbReference type="InterPro" id="IPR047262">
    <property type="entry name" value="PRX-like1"/>
</dbReference>
<sequence length="206" mass="22510">MPVPSNPLPLGTRLPWFRLTDLDGNECAASDVGDGQIAIVAFICNHSPYVRHIETVLAEQLNAYRREGIFVVAISPNDVISYPSDSLAMMREQATRDVVFEFPYCLDESQEVTKVFQAACTPEIFVYDTAGRLAYHGQFDASRPSVADGTPVTGDSLARAITAVRVGDALNTPQSSSLGCSVKWRSGNEPDYVLALPDQRWILDVG</sequence>
<dbReference type="RefSeq" id="WP_007320673.1">
    <property type="nucleotide sequence ID" value="NZ_BJOU01000013.1"/>
</dbReference>
<dbReference type="PROSITE" id="PS51352">
    <property type="entry name" value="THIOREDOXIN_2"/>
    <property type="match status" value="1"/>
</dbReference>
<protein>
    <submittedName>
        <fullName evidence="2">Thioredoxin family protein</fullName>
    </submittedName>
</protein>
<proteinExistence type="predicted"/>
<comment type="caution">
    <text evidence="2">The sequence shown here is derived from an EMBL/GenBank/DDBJ whole genome shotgun (WGS) entry which is preliminary data.</text>
</comment>
<dbReference type="Pfam" id="PF00578">
    <property type="entry name" value="AhpC-TSA"/>
    <property type="match status" value="1"/>
</dbReference>
<gene>
    <name evidence="2" type="ORF">nbrc107697_29880</name>
</gene>
<evidence type="ECO:0000259" key="1">
    <source>
        <dbReference type="PROSITE" id="PS51352"/>
    </source>
</evidence>
<evidence type="ECO:0000313" key="2">
    <source>
        <dbReference type="EMBL" id="GED98949.1"/>
    </source>
</evidence>
<dbReference type="AlphaFoldDB" id="A0A7I9V1Q5"/>
<name>A0A7I9V1Q5_9ACTN</name>
<keyword evidence="3" id="KW-1185">Reference proteome</keyword>
<evidence type="ECO:0000313" key="3">
    <source>
        <dbReference type="Proteomes" id="UP000444980"/>
    </source>
</evidence>
<dbReference type="EMBL" id="BJOU01000013">
    <property type="protein sequence ID" value="GED98949.1"/>
    <property type="molecule type" value="Genomic_DNA"/>
</dbReference>
<dbReference type="PANTHER" id="PTHR43640">
    <property type="entry name" value="OS07G0260300 PROTEIN"/>
    <property type="match status" value="1"/>
</dbReference>
<dbReference type="PANTHER" id="PTHR43640:SF1">
    <property type="entry name" value="THIOREDOXIN-DEPENDENT PEROXIREDOXIN"/>
    <property type="match status" value="1"/>
</dbReference>
<dbReference type="InterPro" id="IPR000866">
    <property type="entry name" value="AhpC/TSA"/>
</dbReference>
<dbReference type="GO" id="GO:0016491">
    <property type="term" value="F:oxidoreductase activity"/>
    <property type="evidence" value="ECO:0007669"/>
    <property type="project" value="InterPro"/>
</dbReference>
<organism evidence="2 3">
    <name type="scientific">Gordonia crocea</name>
    <dbReference type="NCBI Taxonomy" id="589162"/>
    <lineage>
        <taxon>Bacteria</taxon>
        <taxon>Bacillati</taxon>
        <taxon>Actinomycetota</taxon>
        <taxon>Actinomycetes</taxon>
        <taxon>Mycobacteriales</taxon>
        <taxon>Gordoniaceae</taxon>
        <taxon>Gordonia</taxon>
    </lineage>
</organism>
<dbReference type="Gene3D" id="3.40.30.10">
    <property type="entry name" value="Glutaredoxin"/>
    <property type="match status" value="1"/>
</dbReference>
<accession>A0A7I9V1Q5</accession>